<evidence type="ECO:0000313" key="2">
    <source>
        <dbReference type="Proteomes" id="UP000781958"/>
    </source>
</evidence>
<proteinExistence type="predicted"/>
<dbReference type="Proteomes" id="UP000781958">
    <property type="component" value="Unassembled WGS sequence"/>
</dbReference>
<accession>A0ABS4SZ28</accession>
<keyword evidence="2" id="KW-1185">Reference proteome</keyword>
<reference evidence="1 2" key="1">
    <citation type="submission" date="2021-03" db="EMBL/GenBank/DDBJ databases">
        <title>Genomic Encyclopedia of Type Strains, Phase III (KMG-III): the genomes of soil and plant-associated and newly described type strains.</title>
        <authorList>
            <person name="Whitman W."/>
        </authorList>
    </citation>
    <scope>NUCLEOTIDE SEQUENCE [LARGE SCALE GENOMIC DNA]</scope>
    <source>
        <strain evidence="1 2">IMMIB AFH-6</strain>
    </source>
</reference>
<dbReference type="RefSeq" id="WP_209772041.1">
    <property type="nucleotide sequence ID" value="NZ_JAGINP010000033.1"/>
</dbReference>
<dbReference type="EMBL" id="JAGINP010000033">
    <property type="protein sequence ID" value="MBP2296650.1"/>
    <property type="molecule type" value="Genomic_DNA"/>
</dbReference>
<protein>
    <recommendedName>
        <fullName evidence="3">mRNA-degrading endonuclease RelE, toxin component of the RelBE toxin-antitoxin system</fullName>
    </recommendedName>
</protein>
<name>A0ABS4SZ28_9PROT</name>
<organism evidence="1 2">
    <name type="scientific">Azospirillum rugosum</name>
    <dbReference type="NCBI Taxonomy" id="416170"/>
    <lineage>
        <taxon>Bacteria</taxon>
        <taxon>Pseudomonadati</taxon>
        <taxon>Pseudomonadota</taxon>
        <taxon>Alphaproteobacteria</taxon>
        <taxon>Rhodospirillales</taxon>
        <taxon>Azospirillaceae</taxon>
        <taxon>Azospirillum</taxon>
    </lineage>
</organism>
<evidence type="ECO:0008006" key="3">
    <source>
        <dbReference type="Google" id="ProtNLM"/>
    </source>
</evidence>
<evidence type="ECO:0000313" key="1">
    <source>
        <dbReference type="EMBL" id="MBP2296650.1"/>
    </source>
</evidence>
<sequence length="91" mass="9822">MLEPDFSRSAAHAMERLPPRLLTPVVAAIKSLLESDGHSPRAQTIPGAPEKILRTTDPLGQSSLSIVFRVDDDAKLLKIVLVRLEDAGANP</sequence>
<comment type="caution">
    <text evidence="1">The sequence shown here is derived from an EMBL/GenBank/DDBJ whole genome shotgun (WGS) entry which is preliminary data.</text>
</comment>
<gene>
    <name evidence="1" type="ORF">J2851_006468</name>
</gene>